<accession>A0A857MMY0</accession>
<organism evidence="1 2">
    <name type="scientific">Candidatus Mycosynbacter amalyticus</name>
    <dbReference type="NCBI Taxonomy" id="2665156"/>
    <lineage>
        <taxon>Bacteria</taxon>
        <taxon>Candidatus Saccharimonadota</taxon>
        <taxon>Candidatus Saccharimonadota incertae sedis</taxon>
        <taxon>Candidatus Mycosynbacter</taxon>
    </lineage>
</organism>
<keyword evidence="2" id="KW-1185">Reference proteome</keyword>
<evidence type="ECO:0000313" key="2">
    <source>
        <dbReference type="Proteomes" id="UP001059824"/>
    </source>
</evidence>
<reference evidence="1" key="1">
    <citation type="journal article" date="2021" name="Nat. Microbiol.">
        <title>Cocultivation of an ultrasmall environmental parasitic bacterium with lytic ability against bacteria associated with wastewater foams.</title>
        <authorList>
            <person name="Batinovic S."/>
            <person name="Rose J.J.A."/>
            <person name="Ratcliffe J."/>
            <person name="Seviour R.J."/>
            <person name="Petrovski S."/>
        </authorList>
    </citation>
    <scope>NUCLEOTIDE SEQUENCE</scope>
    <source>
        <strain evidence="1">JR1</strain>
    </source>
</reference>
<dbReference type="Proteomes" id="UP001059824">
    <property type="component" value="Chromosome"/>
</dbReference>
<proteinExistence type="predicted"/>
<dbReference type="AlphaFoldDB" id="A0A857MMY0"/>
<dbReference type="EMBL" id="CP045921">
    <property type="protein sequence ID" value="QHN42932.1"/>
    <property type="molecule type" value="Genomic_DNA"/>
</dbReference>
<name>A0A857MMY0_9BACT</name>
<sequence length="152" mass="17213">MSRALMTLLGRPREKLLEIAFDDLEKATGKQALDAKLIGDILHIAHTVIREMGLDGDVTARELYQALRVHEDILSKDTAYVGLVIGGEVVSFHPDDLALDTAESRRFEARSLDGFRRSLAEQIVIRYREWAAHPELLAPITKYIQMEKETKQ</sequence>
<protein>
    <submittedName>
        <fullName evidence="1">Uncharacterized protein</fullName>
    </submittedName>
</protein>
<dbReference type="KEGG" id="mama:GII36_03645"/>
<evidence type="ECO:0000313" key="1">
    <source>
        <dbReference type="EMBL" id="QHN42932.1"/>
    </source>
</evidence>
<gene>
    <name evidence="1" type="ORF">GII36_03645</name>
</gene>